<dbReference type="InterPro" id="IPR015897">
    <property type="entry name" value="CHK_kinase-like"/>
</dbReference>
<dbReference type="SUPFAM" id="SSF56112">
    <property type="entry name" value="Protein kinase-like (PK-like)"/>
    <property type="match status" value="1"/>
</dbReference>
<evidence type="ECO:0000313" key="3">
    <source>
        <dbReference type="RefSeq" id="XP_030767982.1"/>
    </source>
</evidence>
<dbReference type="InterPro" id="IPR004119">
    <property type="entry name" value="EcKL"/>
</dbReference>
<dbReference type="Pfam" id="PF02958">
    <property type="entry name" value="EcKL"/>
    <property type="match status" value="1"/>
</dbReference>
<reference evidence="3" key="1">
    <citation type="submission" date="2025-08" db="UniProtKB">
        <authorList>
            <consortium name="RefSeq"/>
        </authorList>
    </citation>
    <scope>IDENTIFICATION</scope>
    <source>
        <tissue evidence="3">Gonads</tissue>
    </source>
</reference>
<gene>
    <name evidence="3" type="primary">LOC115891610</name>
</gene>
<evidence type="ECO:0000259" key="1">
    <source>
        <dbReference type="SMART" id="SM00587"/>
    </source>
</evidence>
<dbReference type="PANTHER" id="PTHR11012:SF48">
    <property type="entry name" value="CHK KINASE-LIKE DOMAIN-CONTAINING PROTEIN-RELATED"/>
    <property type="match status" value="1"/>
</dbReference>
<evidence type="ECO:0000313" key="2">
    <source>
        <dbReference type="Proteomes" id="UP000504635"/>
    </source>
</evidence>
<keyword evidence="2" id="KW-1185">Reference proteome</keyword>
<feature type="domain" description="CHK kinase-like" evidence="1">
    <location>
        <begin position="333"/>
        <end position="538"/>
    </location>
</feature>
<dbReference type="InParanoid" id="A0A6J2YXK4"/>
<dbReference type="Gene3D" id="1.10.510.10">
    <property type="entry name" value="Transferase(Phosphotransferase) domain 1"/>
    <property type="match status" value="1"/>
</dbReference>
<dbReference type="SMART" id="SM00587">
    <property type="entry name" value="CHK"/>
    <property type="match status" value="1"/>
</dbReference>
<dbReference type="GeneID" id="115891610"/>
<accession>A0A6J2YXK4</accession>
<dbReference type="KEGG" id="soy:115891610"/>
<dbReference type="AlphaFoldDB" id="A0A6J2YXK4"/>
<dbReference type="OrthoDB" id="190089at2759"/>
<dbReference type="Proteomes" id="UP000504635">
    <property type="component" value="Unplaced"/>
</dbReference>
<protein>
    <submittedName>
        <fullName evidence="3">Uncharacterized protein LOC115891610</fullName>
    </submittedName>
</protein>
<organism evidence="2 3">
    <name type="scientific">Sitophilus oryzae</name>
    <name type="common">Rice weevil</name>
    <name type="synonym">Curculio oryzae</name>
    <dbReference type="NCBI Taxonomy" id="7048"/>
    <lineage>
        <taxon>Eukaryota</taxon>
        <taxon>Metazoa</taxon>
        <taxon>Ecdysozoa</taxon>
        <taxon>Arthropoda</taxon>
        <taxon>Hexapoda</taxon>
        <taxon>Insecta</taxon>
        <taxon>Pterygota</taxon>
        <taxon>Neoptera</taxon>
        <taxon>Endopterygota</taxon>
        <taxon>Coleoptera</taxon>
        <taxon>Polyphaga</taxon>
        <taxon>Cucujiformia</taxon>
        <taxon>Curculionidae</taxon>
        <taxon>Dryophthorinae</taxon>
        <taxon>Sitophilus</taxon>
    </lineage>
</organism>
<dbReference type="InterPro" id="IPR011009">
    <property type="entry name" value="Kinase-like_dom_sf"/>
</dbReference>
<name>A0A6J2YXK4_SITOR</name>
<dbReference type="RefSeq" id="XP_030767982.1">
    <property type="nucleotide sequence ID" value="XM_030912122.1"/>
</dbReference>
<proteinExistence type="predicted"/>
<sequence>MFQETVIAKVIFNCKTRDKVSVTNDINSFNFSTFKNNLSFLKLVLSSLVECQEKVFEERLNVQDNDYKMDVPKELFEHFTDKSEIEKQISYLEKEFNQLPKKNIFIPTFAPAFLNRASKDDKKKPIMYDVLTIIFTLTDSKFRQKHFRELLNYYYQTFSKSATRLKTVSDRNELDYQLKTLLPLVKFETLIYLLKFENTTEQKELVNDLNYYVKYPQLNREDCIQIISKEIGTCEFELMDYEIVRLGQTHGYLGAYYSFRPTVRHNGEIEKFKLFVKVLVASNEQLTAIAQSGAAKLEDIFYNTLVPEFAENGLGPLLDFAPKQYFSRHNDVLVLEDLIELGYKAIPNDATLSYEQLKACYIECAKFHAVSFILEDIHSKREGKIVRISDLYGEFEDWIFLDREGIPTTPLCTKNSGPGTLALIDSFPQFSDVLTKDDLKKKVSEVLANISSKLSAHKTFRNVLCHGDLYASNLLLKENPSDNSWRCKLVDFQAMRYGPLFQDILLLLYSNAEKETRDKYFYILLDDYYNALTAFLKEFDLDIKEHYPRKEFMEEAEYMKGILLIVGSLYVQLLITPEKLRKEVLQDNEKYHYYIKVNRAEYMERLLALSEEFSKYTEGMVRDMYDFFKD</sequence>
<dbReference type="PANTHER" id="PTHR11012">
    <property type="entry name" value="PROTEIN KINASE-LIKE DOMAIN-CONTAINING"/>
    <property type="match status" value="1"/>
</dbReference>